<dbReference type="PANTHER" id="PTHR47064:SF2">
    <property type="entry name" value="SMP-30_GLUCONOLACTONASE_LRE-LIKE REGION DOMAIN-CONTAINING PROTEIN-RELATED"/>
    <property type="match status" value="1"/>
</dbReference>
<dbReference type="InterPro" id="IPR013658">
    <property type="entry name" value="SGL"/>
</dbReference>
<gene>
    <name evidence="2" type="ORF">AC579_805</name>
</gene>
<dbReference type="Pfam" id="PF08450">
    <property type="entry name" value="SGL"/>
    <property type="match status" value="1"/>
</dbReference>
<proteinExistence type="predicted"/>
<reference evidence="2 3" key="1">
    <citation type="submission" date="2015-07" db="EMBL/GenBank/DDBJ databases">
        <title>Comparative genomics of the Sigatoka disease complex on banana suggests a link between parallel evolutionary changes in Pseudocercospora fijiensis and Pseudocercospora eumusae and increased virulence on the banana host.</title>
        <authorList>
            <person name="Chang T.-C."/>
            <person name="Salvucci A."/>
            <person name="Crous P.W."/>
            <person name="Stergiopoulos I."/>
        </authorList>
    </citation>
    <scope>NUCLEOTIDE SEQUENCE [LARGE SCALE GENOMIC DNA]</scope>
    <source>
        <strain evidence="2 3">CBS 116634</strain>
    </source>
</reference>
<keyword evidence="3" id="KW-1185">Reference proteome</keyword>
<dbReference type="Proteomes" id="UP000073492">
    <property type="component" value="Unassembled WGS sequence"/>
</dbReference>
<accession>A0A139I4H7</accession>
<name>A0A139I4H7_9PEZI</name>
<evidence type="ECO:0000313" key="3">
    <source>
        <dbReference type="Proteomes" id="UP000073492"/>
    </source>
</evidence>
<dbReference type="InterPro" id="IPR052988">
    <property type="entry name" value="Oryzine_lactonohydrolase"/>
</dbReference>
<feature type="domain" description="SMP-30/Gluconolactonase/LRE-like region" evidence="1">
    <location>
        <begin position="226"/>
        <end position="425"/>
    </location>
</feature>
<dbReference type="STRING" id="113226.A0A139I4H7"/>
<dbReference type="PANTHER" id="PTHR47064">
    <property type="entry name" value="PUTATIVE (AFU_ORTHOLOGUE AFUA_1G08990)-RELATED"/>
    <property type="match status" value="1"/>
</dbReference>
<protein>
    <recommendedName>
        <fullName evidence="1">SMP-30/Gluconolactonase/LRE-like region domain-containing protein</fullName>
    </recommendedName>
</protein>
<evidence type="ECO:0000313" key="2">
    <source>
        <dbReference type="EMBL" id="KXT09631.1"/>
    </source>
</evidence>
<dbReference type="AlphaFoldDB" id="A0A139I4H7"/>
<evidence type="ECO:0000259" key="1">
    <source>
        <dbReference type="Pfam" id="PF08450"/>
    </source>
</evidence>
<dbReference type="Gene3D" id="2.120.10.30">
    <property type="entry name" value="TolB, C-terminal domain"/>
    <property type="match status" value="1"/>
</dbReference>
<dbReference type="SUPFAM" id="SSF63829">
    <property type="entry name" value="Calcium-dependent phosphotriesterase"/>
    <property type="match status" value="1"/>
</dbReference>
<dbReference type="OrthoDB" id="423498at2759"/>
<dbReference type="EMBL" id="LFZO01000319">
    <property type="protein sequence ID" value="KXT09631.1"/>
    <property type="molecule type" value="Genomic_DNA"/>
</dbReference>
<comment type="caution">
    <text evidence="2">The sequence shown here is derived from an EMBL/GenBank/DDBJ whole genome shotgun (WGS) entry which is preliminary data.</text>
</comment>
<organism evidence="2 3">
    <name type="scientific">Pseudocercospora musae</name>
    <dbReference type="NCBI Taxonomy" id="113226"/>
    <lineage>
        <taxon>Eukaryota</taxon>
        <taxon>Fungi</taxon>
        <taxon>Dikarya</taxon>
        <taxon>Ascomycota</taxon>
        <taxon>Pezizomycotina</taxon>
        <taxon>Dothideomycetes</taxon>
        <taxon>Dothideomycetidae</taxon>
        <taxon>Mycosphaerellales</taxon>
        <taxon>Mycosphaerellaceae</taxon>
        <taxon>Pseudocercospora</taxon>
    </lineage>
</organism>
<sequence length="449" mass="48446">MPTRYIGRADHSNKIFASIIPLLTMHAKMSSIPFALASLGVFSSSRAQDLPPGVSSPLAAACGPSGNIVCVDRYASVLPYHFFRASGAANGTQGPGFEATSVPNDTSFGLISRADFIIYDKKRGLEILGSHPTYDFVFEVSAAVHEAPVWVPSLNKLFLSQLAPPPGYLPQLVVDLNQDPPTLSEYLSDPAVYAPNGGTFYDGLIYWGASGGNNSIGGTEQRTGIRTLDPHTNQTKVLLNNYFGYFFNCVDDLFVDPADGSVWFTDPQYSWFNKLTDTPPQLKAASYRFDPATGETIVVDDSLSQPNGIALSPDGKHVYISDTGAVSGSVVVHNGSPFNQTGTRAIYKYDRTDGGKHITNRRPIFYAYNGVPDGLKVAENGYVVTGTGSGVDVMDSAGGVILRIQANYTVQNFAWVGPNLTEFWMIGQGGISRVRWDLKGQDLAKVKSL</sequence>
<dbReference type="InterPro" id="IPR011042">
    <property type="entry name" value="6-blade_b-propeller_TolB-like"/>
</dbReference>